<name>A0A9Q0I6N7_9TELE</name>
<dbReference type="AlphaFoldDB" id="A0A9Q0I6N7"/>
<dbReference type="EMBL" id="JANIIK010000115">
    <property type="protein sequence ID" value="KAJ3588927.1"/>
    <property type="molecule type" value="Genomic_DNA"/>
</dbReference>
<gene>
    <name evidence="1" type="ORF">NHX12_009780</name>
</gene>
<reference evidence="1" key="1">
    <citation type="submission" date="2022-07" db="EMBL/GenBank/DDBJ databases">
        <title>Chromosome-level genome of Muraenolepis orangiensis.</title>
        <authorList>
            <person name="Kim J."/>
        </authorList>
    </citation>
    <scope>NUCLEOTIDE SEQUENCE</scope>
    <source>
        <strain evidence="1">KU_S4_2022</strain>
        <tissue evidence="1">Muscle</tissue>
    </source>
</reference>
<keyword evidence="2" id="KW-1185">Reference proteome</keyword>
<comment type="caution">
    <text evidence="1">The sequence shown here is derived from an EMBL/GenBank/DDBJ whole genome shotgun (WGS) entry which is preliminary data.</text>
</comment>
<dbReference type="OrthoDB" id="2993351at2759"/>
<proteinExistence type="predicted"/>
<dbReference type="Proteomes" id="UP001148018">
    <property type="component" value="Unassembled WGS sequence"/>
</dbReference>
<evidence type="ECO:0000313" key="1">
    <source>
        <dbReference type="EMBL" id="KAJ3588927.1"/>
    </source>
</evidence>
<evidence type="ECO:0000313" key="2">
    <source>
        <dbReference type="Proteomes" id="UP001148018"/>
    </source>
</evidence>
<sequence length="80" mass="9075">MRRSEFLHPTVKPRWICKHWLGCCLRFRSVILALGVAPHCLDPGTVSGLTVETFCGEKWEESMQAHKTIRDMSSLAEDSS</sequence>
<organism evidence="1 2">
    <name type="scientific">Muraenolepis orangiensis</name>
    <name type="common">Patagonian moray cod</name>
    <dbReference type="NCBI Taxonomy" id="630683"/>
    <lineage>
        <taxon>Eukaryota</taxon>
        <taxon>Metazoa</taxon>
        <taxon>Chordata</taxon>
        <taxon>Craniata</taxon>
        <taxon>Vertebrata</taxon>
        <taxon>Euteleostomi</taxon>
        <taxon>Actinopterygii</taxon>
        <taxon>Neopterygii</taxon>
        <taxon>Teleostei</taxon>
        <taxon>Neoteleostei</taxon>
        <taxon>Acanthomorphata</taxon>
        <taxon>Zeiogadaria</taxon>
        <taxon>Gadariae</taxon>
        <taxon>Gadiformes</taxon>
        <taxon>Muraenolepidoidei</taxon>
        <taxon>Muraenolepididae</taxon>
        <taxon>Muraenolepis</taxon>
    </lineage>
</organism>
<accession>A0A9Q0I6N7</accession>
<protein>
    <submittedName>
        <fullName evidence="1">Uncharacterized protein</fullName>
    </submittedName>
</protein>